<reference evidence="1" key="1">
    <citation type="journal article" date="2011" name="Environ. Microbiol.">
        <title>Time-series analyses of Monterey Bay coastal microbial picoplankton using a 'genome proxy' microarray.</title>
        <authorList>
            <person name="Rich V.I."/>
            <person name="Pham V.D."/>
            <person name="Eppley J."/>
            <person name="Shi Y."/>
            <person name="DeLong E.F."/>
        </authorList>
    </citation>
    <scope>NUCLEOTIDE SEQUENCE</scope>
</reference>
<proteinExistence type="predicted"/>
<sequence length="72" mass="7860">MDALVDAMVSDGEMNEKQARCVLKNMKDVMSADEWESFVSAELEGTEYSGDPWEVVGMMIGSAAVCGVDMDF</sequence>
<evidence type="ECO:0000313" key="1">
    <source>
        <dbReference type="EMBL" id="ADI17106.1"/>
    </source>
</evidence>
<name>E0XRR5_9GAMM</name>
<accession>E0XRR5</accession>
<organism evidence="1">
    <name type="scientific">uncultured gamma proteobacterium HF0070_03O15</name>
    <dbReference type="NCBI Taxonomy" id="710982"/>
    <lineage>
        <taxon>Bacteria</taxon>
        <taxon>Pseudomonadati</taxon>
        <taxon>Pseudomonadota</taxon>
        <taxon>Gammaproteobacteria</taxon>
        <taxon>environmental samples</taxon>
    </lineage>
</organism>
<protein>
    <submittedName>
        <fullName evidence="1">Uncharacterized protein</fullName>
    </submittedName>
</protein>
<dbReference type="AlphaFoldDB" id="E0XRR5"/>
<dbReference type="EMBL" id="GU474854">
    <property type="protein sequence ID" value="ADI17106.1"/>
    <property type="molecule type" value="Genomic_DNA"/>
</dbReference>